<dbReference type="AlphaFoldDB" id="A0A6G3WK79"/>
<feature type="non-terminal residue" evidence="1">
    <location>
        <position position="1"/>
    </location>
</feature>
<dbReference type="EMBL" id="JAAGMN010000489">
    <property type="protein sequence ID" value="NEE05740.1"/>
    <property type="molecule type" value="Genomic_DNA"/>
</dbReference>
<name>A0A6G3WK79_9ACTN</name>
<comment type="caution">
    <text evidence="1">The sequence shown here is derived from an EMBL/GenBank/DDBJ whole genome shotgun (WGS) entry which is preliminary data.</text>
</comment>
<sequence length="96" mass="10050">SAQQTADATAAQPGPDDLARLTAATEFLDHEHASVRAFVDKALDGIDRESAGQVDLAVALYYAVRDGIHYEVYGADLSPEGLRASSIIAGGKGFCL</sequence>
<feature type="non-terminal residue" evidence="1">
    <location>
        <position position="96"/>
    </location>
</feature>
<reference evidence="1" key="1">
    <citation type="submission" date="2020-01" db="EMBL/GenBank/DDBJ databases">
        <title>Insect and environment-associated Actinomycetes.</title>
        <authorList>
            <person name="Currrie C."/>
            <person name="Chevrette M."/>
            <person name="Carlson C."/>
            <person name="Stubbendieck R."/>
            <person name="Wendt-Pienkowski E."/>
        </authorList>
    </citation>
    <scope>NUCLEOTIDE SEQUENCE</scope>
    <source>
        <strain evidence="1">SID7499</strain>
    </source>
</reference>
<gene>
    <name evidence="1" type="ORF">G3M58_04755</name>
</gene>
<protein>
    <submittedName>
        <fullName evidence="1">Transglutaminase-like superfamily protein</fullName>
    </submittedName>
</protein>
<evidence type="ECO:0000313" key="1">
    <source>
        <dbReference type="EMBL" id="NEE05740.1"/>
    </source>
</evidence>
<organism evidence="1">
    <name type="scientific">Streptomyces sp. SID7499</name>
    <dbReference type="NCBI Taxonomy" id="2706086"/>
    <lineage>
        <taxon>Bacteria</taxon>
        <taxon>Bacillati</taxon>
        <taxon>Actinomycetota</taxon>
        <taxon>Actinomycetes</taxon>
        <taxon>Kitasatosporales</taxon>
        <taxon>Streptomycetaceae</taxon>
        <taxon>Streptomyces</taxon>
    </lineage>
</organism>
<proteinExistence type="predicted"/>
<accession>A0A6G3WK79</accession>